<reference evidence="3" key="1">
    <citation type="submission" date="2017-09" db="EMBL/GenBank/DDBJ databases">
        <title>FDA dAtabase for Regulatory Grade micrObial Sequences (FDA-ARGOS): Supporting development and validation of Infectious Disease Dx tests.</title>
        <authorList>
            <person name="Minogue T."/>
            <person name="Wolcott M."/>
            <person name="Wasieloski L."/>
            <person name="Aguilar W."/>
            <person name="Moore D."/>
            <person name="Tallon L."/>
            <person name="Sadzewicz L."/>
            <person name="Ott S."/>
            <person name="Zhao X."/>
            <person name="Nagaraj S."/>
            <person name="Vavikolanu K."/>
            <person name="Aluvathingal J."/>
            <person name="Nadendla S."/>
            <person name="Sichtig H."/>
        </authorList>
    </citation>
    <scope>NUCLEOTIDE SEQUENCE [LARGE SCALE GENOMIC DNA]</scope>
    <source>
        <strain evidence="3">FDAARGOS_387</strain>
    </source>
</reference>
<sequence>MDIKLCCHYCEKQGSVRKHGKSRAGIPRYRCSACGRTFQTRYIYPGNEVDIYPLIQARLNEGLSHSDIANQLGINVEIISRYIFMTDKNIK</sequence>
<dbReference type="RefSeq" id="WP_051323460.1">
    <property type="nucleotide sequence ID" value="NZ_CAADJA010000002.1"/>
</dbReference>
<dbReference type="OrthoDB" id="9783238at2"/>
<name>A0A2C6DLU1_9GAMM</name>
<dbReference type="SUPFAM" id="SSF57783">
    <property type="entry name" value="Zinc beta-ribbon"/>
    <property type="match status" value="1"/>
</dbReference>
<protein>
    <submittedName>
        <fullName evidence="2">Transposase and inactivated derivatives</fullName>
    </submittedName>
</protein>
<dbReference type="Proteomes" id="UP000224974">
    <property type="component" value="Unassembled WGS sequence"/>
</dbReference>
<organism evidence="1 3">
    <name type="scientific">Budvicia aquatica</name>
    <dbReference type="NCBI Taxonomy" id="82979"/>
    <lineage>
        <taxon>Bacteria</taxon>
        <taxon>Pseudomonadati</taxon>
        <taxon>Pseudomonadota</taxon>
        <taxon>Gammaproteobacteria</taxon>
        <taxon>Enterobacterales</taxon>
        <taxon>Budviciaceae</taxon>
        <taxon>Budvicia</taxon>
    </lineage>
</organism>
<dbReference type="Proteomes" id="UP000373449">
    <property type="component" value="Unassembled WGS sequence"/>
</dbReference>
<evidence type="ECO:0000313" key="2">
    <source>
        <dbReference type="EMBL" id="VFS47696.1"/>
    </source>
</evidence>
<reference evidence="1" key="2">
    <citation type="submission" date="2017-09" db="EMBL/GenBank/DDBJ databases">
        <title>FDA dAtabase for Regulatory Grade micrObial Sequences (FDA-ARGOS): Supporting development and validation of Infectious Disease Dx tests.</title>
        <authorList>
            <person name="Minogue T."/>
            <person name="Wolcott M."/>
            <person name="Wasieloski L."/>
            <person name="Aguilar W."/>
            <person name="Moore D."/>
            <person name="Tallon L.J."/>
            <person name="Sadzewicz L."/>
            <person name="Ott S."/>
            <person name="Zhao X."/>
            <person name="Nagaraj S."/>
            <person name="Vavikolanu K."/>
            <person name="Aluvathingal J."/>
            <person name="Nadendla S."/>
            <person name="Sichtig H."/>
        </authorList>
    </citation>
    <scope>NUCLEOTIDE SEQUENCE</scope>
    <source>
        <strain evidence="1">FDAARGOS_387</strain>
    </source>
</reference>
<dbReference type="STRING" id="1111728.GCA_000427805_04545"/>
<evidence type="ECO:0000313" key="4">
    <source>
        <dbReference type="Proteomes" id="UP000373449"/>
    </source>
</evidence>
<gene>
    <name evidence="1" type="ORF">CRN84_08830</name>
    <name evidence="2" type="ORF">NCTC12282_02634</name>
</gene>
<dbReference type="EMBL" id="CAADJA010000002">
    <property type="protein sequence ID" value="VFS47696.1"/>
    <property type="molecule type" value="Genomic_DNA"/>
</dbReference>
<dbReference type="AlphaFoldDB" id="A0A2C6DLU1"/>
<keyword evidence="3" id="KW-1185">Reference proteome</keyword>
<evidence type="ECO:0000313" key="1">
    <source>
        <dbReference type="EMBL" id="PHI29425.1"/>
    </source>
</evidence>
<dbReference type="EMBL" id="PDDX01000001">
    <property type="protein sequence ID" value="PHI29425.1"/>
    <property type="molecule type" value="Genomic_DNA"/>
</dbReference>
<proteinExistence type="predicted"/>
<reference evidence="2 4" key="3">
    <citation type="submission" date="2019-03" db="EMBL/GenBank/DDBJ databases">
        <authorList>
            <consortium name="Pathogen Informatics"/>
        </authorList>
    </citation>
    <scope>NUCLEOTIDE SEQUENCE [LARGE SCALE GENOMIC DNA]</scope>
    <source>
        <strain evidence="2 4">NCTC12282</strain>
    </source>
</reference>
<evidence type="ECO:0000313" key="3">
    <source>
        <dbReference type="Proteomes" id="UP000224974"/>
    </source>
</evidence>
<accession>A0A2C6DLU1</accession>